<accession>A0ACB9MTU1</accession>
<protein>
    <submittedName>
        <fullName evidence="1">Uncharacterized protein</fullName>
    </submittedName>
</protein>
<comment type="caution">
    <text evidence="1">The sequence shown here is derived from an EMBL/GenBank/DDBJ whole genome shotgun (WGS) entry which is preliminary data.</text>
</comment>
<dbReference type="Proteomes" id="UP000828941">
    <property type="component" value="Chromosome 8"/>
</dbReference>
<organism evidence="1 2">
    <name type="scientific">Bauhinia variegata</name>
    <name type="common">Purple orchid tree</name>
    <name type="synonym">Phanera variegata</name>
    <dbReference type="NCBI Taxonomy" id="167791"/>
    <lineage>
        <taxon>Eukaryota</taxon>
        <taxon>Viridiplantae</taxon>
        <taxon>Streptophyta</taxon>
        <taxon>Embryophyta</taxon>
        <taxon>Tracheophyta</taxon>
        <taxon>Spermatophyta</taxon>
        <taxon>Magnoliopsida</taxon>
        <taxon>eudicotyledons</taxon>
        <taxon>Gunneridae</taxon>
        <taxon>Pentapetalae</taxon>
        <taxon>rosids</taxon>
        <taxon>fabids</taxon>
        <taxon>Fabales</taxon>
        <taxon>Fabaceae</taxon>
        <taxon>Cercidoideae</taxon>
        <taxon>Cercideae</taxon>
        <taxon>Bauhiniinae</taxon>
        <taxon>Bauhinia</taxon>
    </lineage>
</organism>
<keyword evidence="2" id="KW-1185">Reference proteome</keyword>
<name>A0ACB9MTU1_BAUVA</name>
<sequence>MAEHTKNALMNGQDNETMNNHANSMHSYMSGNHHNTVASIHDENQTLATTPKSIKVRLQAGECLYGMSFLSFSPTIAEIAGWAGYDFVIVDIEHGFGGISEALRCIHALGAANTPVIVRVPELSHVWVKKVLDLGPQGIIFPLIDGPESAKKAVSYCRYPPCGVRGVATPIVRASRFGIDEGYANQYEKDLLILCQVETEEAVNNVEGIAGVDGVDGIMVGPLDLSASVGCLSNPKCDKVQNMLREIENTVLSFKRKEGGGPYLAGFAMSFDGPDQFRKRGYQLIRGVTDVGLFKNACVEDMNKFRMNKI</sequence>
<dbReference type="EMBL" id="CM039433">
    <property type="protein sequence ID" value="KAI4327441.1"/>
    <property type="molecule type" value="Genomic_DNA"/>
</dbReference>
<reference evidence="1 2" key="1">
    <citation type="journal article" date="2022" name="DNA Res.">
        <title>Chromosomal-level genome assembly of the orchid tree Bauhinia variegata (Leguminosae; Cercidoideae) supports the allotetraploid origin hypothesis of Bauhinia.</title>
        <authorList>
            <person name="Zhong Y."/>
            <person name="Chen Y."/>
            <person name="Zheng D."/>
            <person name="Pang J."/>
            <person name="Liu Y."/>
            <person name="Luo S."/>
            <person name="Meng S."/>
            <person name="Qian L."/>
            <person name="Wei D."/>
            <person name="Dai S."/>
            <person name="Zhou R."/>
        </authorList>
    </citation>
    <scope>NUCLEOTIDE SEQUENCE [LARGE SCALE GENOMIC DNA]</scope>
    <source>
        <strain evidence="1">BV-YZ2020</strain>
    </source>
</reference>
<proteinExistence type="predicted"/>
<evidence type="ECO:0000313" key="2">
    <source>
        <dbReference type="Proteomes" id="UP000828941"/>
    </source>
</evidence>
<evidence type="ECO:0000313" key="1">
    <source>
        <dbReference type="EMBL" id="KAI4327441.1"/>
    </source>
</evidence>
<gene>
    <name evidence="1" type="ORF">L6164_019901</name>
</gene>